<evidence type="ECO:0000256" key="3">
    <source>
        <dbReference type="ARBA" id="ARBA00022475"/>
    </source>
</evidence>
<keyword evidence="8 10" id="KW-0811">Translocation</keyword>
<keyword evidence="4" id="KW-0997">Cell inner membrane</keyword>
<comment type="function">
    <text evidence="10">Part of the twin-arginine translocation (Tat) system that transports large folded proteins containing a characteristic twin-arginine motif in their signal peptide across membranes. TatA could form the protein-conducting channel of the Tat system.</text>
</comment>
<keyword evidence="7 10" id="KW-1133">Transmembrane helix</keyword>
<dbReference type="PANTHER" id="PTHR42982:SF1">
    <property type="entry name" value="SEC-INDEPENDENT PROTEIN TRANSLOCASE PROTEIN TATA"/>
    <property type="match status" value="1"/>
</dbReference>
<evidence type="ECO:0000313" key="13">
    <source>
        <dbReference type="Proteomes" id="UP000466966"/>
    </source>
</evidence>
<dbReference type="RefSeq" id="WP_160772698.1">
    <property type="nucleotide sequence ID" value="NZ_WTYV01000006.1"/>
</dbReference>
<evidence type="ECO:0000256" key="9">
    <source>
        <dbReference type="ARBA" id="ARBA00023136"/>
    </source>
</evidence>
<feature type="transmembrane region" description="Helical" evidence="10">
    <location>
        <begin position="6"/>
        <end position="25"/>
    </location>
</feature>
<evidence type="ECO:0000256" key="7">
    <source>
        <dbReference type="ARBA" id="ARBA00022989"/>
    </source>
</evidence>
<keyword evidence="6 10" id="KW-0653">Protein transport</keyword>
<keyword evidence="3 10" id="KW-1003">Cell membrane</keyword>
<gene>
    <name evidence="10" type="primary">tatA</name>
    <name evidence="12" type="ORF">GRI99_14075</name>
</gene>
<evidence type="ECO:0000256" key="10">
    <source>
        <dbReference type="HAMAP-Rule" id="MF_00236"/>
    </source>
</evidence>
<dbReference type="GO" id="GO:0043953">
    <property type="term" value="P:protein transport by the Tat complex"/>
    <property type="evidence" value="ECO:0007669"/>
    <property type="project" value="UniProtKB-UniRule"/>
</dbReference>
<name>A0A844Z2N7_9SPHN</name>
<accession>A0A844Z2N7</accession>
<keyword evidence="13" id="KW-1185">Reference proteome</keyword>
<organism evidence="12 13">
    <name type="scientific">Alteraurantiacibacter buctensis</name>
    <dbReference type="NCBI Taxonomy" id="1503981"/>
    <lineage>
        <taxon>Bacteria</taxon>
        <taxon>Pseudomonadati</taxon>
        <taxon>Pseudomonadota</taxon>
        <taxon>Alphaproteobacteria</taxon>
        <taxon>Sphingomonadales</taxon>
        <taxon>Erythrobacteraceae</taxon>
        <taxon>Alteraurantiacibacter</taxon>
    </lineage>
</organism>
<comment type="subcellular location">
    <subcellularLocation>
        <location evidence="1 10">Cell membrane</location>
        <topology evidence="1 10">Single-pass membrane protein</topology>
    </subcellularLocation>
</comment>
<evidence type="ECO:0000256" key="5">
    <source>
        <dbReference type="ARBA" id="ARBA00022692"/>
    </source>
</evidence>
<evidence type="ECO:0000256" key="2">
    <source>
        <dbReference type="ARBA" id="ARBA00022448"/>
    </source>
</evidence>
<dbReference type="InterPro" id="IPR003369">
    <property type="entry name" value="TatA/B/E"/>
</dbReference>
<dbReference type="NCBIfam" id="NF001940">
    <property type="entry name" value="PRK00720.1"/>
    <property type="match status" value="1"/>
</dbReference>
<dbReference type="GO" id="GO:0033281">
    <property type="term" value="C:TAT protein transport complex"/>
    <property type="evidence" value="ECO:0007669"/>
    <property type="project" value="UniProtKB-UniRule"/>
</dbReference>
<dbReference type="PANTHER" id="PTHR42982">
    <property type="entry name" value="SEC-INDEPENDENT PROTEIN TRANSLOCASE PROTEIN TATA"/>
    <property type="match status" value="1"/>
</dbReference>
<dbReference type="Gene3D" id="1.20.5.3310">
    <property type="match status" value="1"/>
</dbReference>
<comment type="subunit">
    <text evidence="10">The Tat system comprises two distinct complexes: a TatABC complex, containing multiple copies of TatA, TatB and TatC subunits, and a separate TatA complex, containing only TatA subunits. Substrates initially bind to the TatABC complex, which probably triggers association of the separate TatA complex to form the active translocon.</text>
</comment>
<sequence>MGSFSLWHWIIVLVVILVLFGRGRVADVMGEFGKGIKSFKSGMNEDENKPATPAPPPQQITAEPVTPAPAASETKNTTSGQ</sequence>
<proteinExistence type="inferred from homology"/>
<keyword evidence="2 10" id="KW-0813">Transport</keyword>
<evidence type="ECO:0000256" key="11">
    <source>
        <dbReference type="SAM" id="MobiDB-lite"/>
    </source>
</evidence>
<dbReference type="Proteomes" id="UP000466966">
    <property type="component" value="Unassembled WGS sequence"/>
</dbReference>
<feature type="region of interest" description="Disordered" evidence="11">
    <location>
        <begin position="39"/>
        <end position="81"/>
    </location>
</feature>
<evidence type="ECO:0000256" key="4">
    <source>
        <dbReference type="ARBA" id="ARBA00022519"/>
    </source>
</evidence>
<evidence type="ECO:0000256" key="1">
    <source>
        <dbReference type="ARBA" id="ARBA00004162"/>
    </source>
</evidence>
<protein>
    <recommendedName>
        <fullName evidence="10">Sec-independent protein translocase protein TatA</fullName>
    </recommendedName>
</protein>
<comment type="caution">
    <text evidence="12">The sequence shown here is derived from an EMBL/GenBank/DDBJ whole genome shotgun (WGS) entry which is preliminary data.</text>
</comment>
<reference evidence="12 13" key="1">
    <citation type="submission" date="2019-12" db="EMBL/GenBank/DDBJ databases">
        <title>Genomic-based taxomic classification of the family Erythrobacteraceae.</title>
        <authorList>
            <person name="Xu L."/>
        </authorList>
    </citation>
    <scope>NUCLEOTIDE SEQUENCE [LARGE SCALE GENOMIC DNA]</scope>
    <source>
        <strain evidence="12 13">M0322</strain>
    </source>
</reference>
<dbReference type="HAMAP" id="MF_00236">
    <property type="entry name" value="TatA_E"/>
    <property type="match status" value="1"/>
</dbReference>
<dbReference type="OrthoDB" id="7161179at2"/>
<dbReference type="GO" id="GO:0008320">
    <property type="term" value="F:protein transmembrane transporter activity"/>
    <property type="evidence" value="ECO:0007669"/>
    <property type="project" value="UniProtKB-UniRule"/>
</dbReference>
<evidence type="ECO:0000313" key="12">
    <source>
        <dbReference type="EMBL" id="MXO72757.1"/>
    </source>
</evidence>
<keyword evidence="9 10" id="KW-0472">Membrane</keyword>
<keyword evidence="5 10" id="KW-0812">Transmembrane</keyword>
<evidence type="ECO:0000256" key="6">
    <source>
        <dbReference type="ARBA" id="ARBA00022927"/>
    </source>
</evidence>
<dbReference type="Pfam" id="PF02416">
    <property type="entry name" value="TatA_B_E"/>
    <property type="match status" value="1"/>
</dbReference>
<dbReference type="InterPro" id="IPR006312">
    <property type="entry name" value="TatA/E"/>
</dbReference>
<dbReference type="NCBIfam" id="TIGR01411">
    <property type="entry name" value="tatAE"/>
    <property type="match status" value="1"/>
</dbReference>
<dbReference type="AlphaFoldDB" id="A0A844Z2N7"/>
<comment type="similarity">
    <text evidence="10">Belongs to the TatA/E family.</text>
</comment>
<dbReference type="EMBL" id="WTYV01000006">
    <property type="protein sequence ID" value="MXO72757.1"/>
    <property type="molecule type" value="Genomic_DNA"/>
</dbReference>
<evidence type="ECO:0000256" key="8">
    <source>
        <dbReference type="ARBA" id="ARBA00023010"/>
    </source>
</evidence>